<proteinExistence type="predicted"/>
<dbReference type="Proteomes" id="UP000316614">
    <property type="component" value="Chromosome"/>
</dbReference>
<dbReference type="OrthoDB" id="5572060at2"/>
<accession>A0A514CKE0</accession>
<dbReference type="RefSeq" id="WP_141615361.1">
    <property type="nucleotide sequence ID" value="NZ_CP041253.1"/>
</dbReference>
<dbReference type="KEGG" id="echi:FKX85_14200"/>
<evidence type="ECO:0000313" key="3">
    <source>
        <dbReference type="Proteomes" id="UP000316614"/>
    </source>
</evidence>
<gene>
    <name evidence="2" type="ORF">FKX85_14200</name>
</gene>
<evidence type="ECO:0000259" key="1">
    <source>
        <dbReference type="Pfam" id="PF14134"/>
    </source>
</evidence>
<dbReference type="InterPro" id="IPR029044">
    <property type="entry name" value="Nucleotide-diphossugar_trans"/>
</dbReference>
<name>A0A514CKE0_9BACT</name>
<reference evidence="2 3" key="1">
    <citation type="submission" date="2019-06" db="EMBL/GenBank/DDBJ databases">
        <title>Echinicola alkalisoli sp. nov. isolated from saline soil.</title>
        <authorList>
            <person name="Sun J.-Q."/>
            <person name="Xu L."/>
        </authorList>
    </citation>
    <scope>NUCLEOTIDE SEQUENCE [LARGE SCALE GENOMIC DNA]</scope>
    <source>
        <strain evidence="2 3">LN3S3</strain>
    </source>
</reference>
<dbReference type="Pfam" id="PF14134">
    <property type="entry name" value="DUF4301"/>
    <property type="match status" value="1"/>
</dbReference>
<feature type="domain" description="DUF4301" evidence="1">
    <location>
        <begin position="7"/>
        <end position="505"/>
    </location>
</feature>
<evidence type="ECO:0000313" key="2">
    <source>
        <dbReference type="EMBL" id="QDH80124.1"/>
    </source>
</evidence>
<dbReference type="AlphaFoldDB" id="A0A514CKE0"/>
<dbReference type="EMBL" id="CP041253">
    <property type="protein sequence ID" value="QDH80124.1"/>
    <property type="molecule type" value="Genomic_DNA"/>
</dbReference>
<organism evidence="2 3">
    <name type="scientific">Echinicola soli</name>
    <dbReference type="NCBI Taxonomy" id="2591634"/>
    <lineage>
        <taxon>Bacteria</taxon>
        <taxon>Pseudomonadati</taxon>
        <taxon>Bacteroidota</taxon>
        <taxon>Cytophagia</taxon>
        <taxon>Cytophagales</taxon>
        <taxon>Cyclobacteriaceae</taxon>
        <taxon>Echinicola</taxon>
    </lineage>
</organism>
<keyword evidence="3" id="KW-1185">Reference proteome</keyword>
<sequence length="506" mass="57156">MIEEVVKEKITLQGRDPKKIEKQISNFKNGFPFLAIDEPATIGNGIEEITDAQISAFEKNYGSVTLNKEIVKFVPASGAATRMFKNLFAYLEAEDQSLDANPFVRTFISNLKSFAFYKDLEEMLSENGLDIKELLEREEFPTIVSYLLNDEGLGYGKLPKGLLKFHTYNDLNRTPVHEHFIEGLQYGLGKDNTVRLHFTVSPEHQARFEEHVNQLKEKLNNQFKVNFEVTFSQQKPSTDTIAVNMDNTPFLEENGEILFRPAGHGALLENLNEIDADLIFIKNIDNVVPDRLKEATKKYKIVIASILLETQTELFDLLEKLDDNPSKKTISTAAELLENKLGLRLSSQFNSLSDSEKTVFLKGKLNRPLRVCGMVENTGEPGGGPFWVKDKDGSFSLQIGETAQLDLNDNKVAKIFRSSSHFNPTDLVCGVKDYKGDKFDLLKYRDPETGFITQKSKNGKDLKAQELPGLWNGSMADWNSIFVEVPLGTFNPVKTINDLLREQHQS</sequence>
<protein>
    <submittedName>
        <fullName evidence="2">DUF4301 family protein</fullName>
    </submittedName>
</protein>
<dbReference type="SUPFAM" id="SSF53448">
    <property type="entry name" value="Nucleotide-diphospho-sugar transferases"/>
    <property type="match status" value="1"/>
</dbReference>
<dbReference type="InterPro" id="IPR025393">
    <property type="entry name" value="DUF4301"/>
</dbReference>